<reference evidence="10 11" key="1">
    <citation type="submission" date="2018-11" db="EMBL/GenBank/DDBJ databases">
        <authorList>
            <person name="Kleinhagauer T."/>
            <person name="Glaeser S.P."/>
            <person name="Spergser J."/>
            <person name="Ruckert C."/>
            <person name="Kaempfer P."/>
            <person name="Busse H.-J."/>
        </authorList>
    </citation>
    <scope>NUCLEOTIDE SEQUENCE [LARGE SCALE GENOMIC DNA]</scope>
    <source>
        <strain evidence="10 11">200CH</strain>
    </source>
</reference>
<keyword evidence="7" id="KW-0067">ATP-binding</keyword>
<feature type="domain" description="7,8-dihydro-6-hydroxymethylpterin-pyrophosphokinase" evidence="9">
    <location>
        <begin position="86"/>
        <end position="97"/>
    </location>
</feature>
<keyword evidence="4" id="KW-0808">Transferase</keyword>
<evidence type="ECO:0000256" key="3">
    <source>
        <dbReference type="ARBA" id="ARBA00013253"/>
    </source>
</evidence>
<dbReference type="InterPro" id="IPR035907">
    <property type="entry name" value="Hppk_sf"/>
</dbReference>
<dbReference type="GO" id="GO:0046656">
    <property type="term" value="P:folic acid biosynthetic process"/>
    <property type="evidence" value="ECO:0007669"/>
    <property type="project" value="UniProtKB-KW"/>
</dbReference>
<name>A0A3G6J4C5_9CORY</name>
<dbReference type="PROSITE" id="PS00794">
    <property type="entry name" value="HPPK"/>
    <property type="match status" value="1"/>
</dbReference>
<dbReference type="UniPathway" id="UPA00077">
    <property type="reaction ID" value="UER00155"/>
</dbReference>
<dbReference type="GO" id="GO:0003848">
    <property type="term" value="F:2-amino-4-hydroxy-6-hydroxymethyldihydropteridine diphosphokinase activity"/>
    <property type="evidence" value="ECO:0007669"/>
    <property type="project" value="UniProtKB-EC"/>
</dbReference>
<accession>A0A3G6J4C5</accession>
<dbReference type="AlphaFoldDB" id="A0A3G6J4C5"/>
<dbReference type="SUPFAM" id="SSF55083">
    <property type="entry name" value="6-hydroxymethyl-7,8-dihydropterin pyrophosphokinase, HPPK"/>
    <property type="match status" value="1"/>
</dbReference>
<dbReference type="EMBL" id="CP033896">
    <property type="protein sequence ID" value="AZA12752.1"/>
    <property type="molecule type" value="Genomic_DNA"/>
</dbReference>
<dbReference type="GO" id="GO:0005524">
    <property type="term" value="F:ATP binding"/>
    <property type="evidence" value="ECO:0007669"/>
    <property type="project" value="UniProtKB-KW"/>
</dbReference>
<evidence type="ECO:0000256" key="8">
    <source>
        <dbReference type="ARBA" id="ARBA00022909"/>
    </source>
</evidence>
<evidence type="ECO:0000256" key="4">
    <source>
        <dbReference type="ARBA" id="ARBA00022679"/>
    </source>
</evidence>
<evidence type="ECO:0000256" key="5">
    <source>
        <dbReference type="ARBA" id="ARBA00022741"/>
    </source>
</evidence>
<dbReference type="KEGG" id="ccho:CCHOA_01620"/>
<sequence length="192" mass="21398">MAKLRAVLSIGSNKDDRRQLLHTVWEHFRPELLHASSIWATPPWGGVDQDEFLNATLVIETTSTPDELLRRGQALEAQARRTREVRWGPRTLDVDIVQCVVAKDADMAAMSAQRADDEYPFTGVPHPQGQEIVSVDPALTLPHPYAHERAFVLVPWLEAEPNAVLRGMSVAEYVRDLSPADLGQLRAVDSFG</sequence>
<dbReference type="PANTHER" id="PTHR43071">
    <property type="entry name" value="2-AMINO-4-HYDROXY-6-HYDROXYMETHYLDIHYDROPTERIDINE PYROPHOSPHOKINASE"/>
    <property type="match status" value="1"/>
</dbReference>
<evidence type="ECO:0000313" key="10">
    <source>
        <dbReference type="EMBL" id="AZA12752.1"/>
    </source>
</evidence>
<dbReference type="PANTHER" id="PTHR43071:SF1">
    <property type="entry name" value="2-AMINO-4-HYDROXY-6-HYDROXYMETHYLDIHYDROPTERIDINE PYROPHOSPHOKINASE"/>
    <property type="match status" value="1"/>
</dbReference>
<dbReference type="EC" id="2.7.6.3" evidence="3"/>
<protein>
    <recommendedName>
        <fullName evidence="3">2-amino-4-hydroxy-6-hydroxymethyldihydropteridine diphosphokinase</fullName>
        <ecNumber evidence="3">2.7.6.3</ecNumber>
    </recommendedName>
</protein>
<dbReference type="Pfam" id="PF01288">
    <property type="entry name" value="HPPK"/>
    <property type="match status" value="1"/>
</dbReference>
<evidence type="ECO:0000256" key="7">
    <source>
        <dbReference type="ARBA" id="ARBA00022840"/>
    </source>
</evidence>
<comment type="catalytic activity">
    <reaction evidence="1">
        <text>6-hydroxymethyl-7,8-dihydropterin + ATP = (7,8-dihydropterin-6-yl)methyl diphosphate + AMP + H(+)</text>
        <dbReference type="Rhea" id="RHEA:11412"/>
        <dbReference type="ChEBI" id="CHEBI:15378"/>
        <dbReference type="ChEBI" id="CHEBI:30616"/>
        <dbReference type="ChEBI" id="CHEBI:44841"/>
        <dbReference type="ChEBI" id="CHEBI:72950"/>
        <dbReference type="ChEBI" id="CHEBI:456215"/>
        <dbReference type="EC" id="2.7.6.3"/>
    </reaction>
</comment>
<evidence type="ECO:0000256" key="2">
    <source>
        <dbReference type="ARBA" id="ARBA00005051"/>
    </source>
</evidence>
<organism evidence="10 11">
    <name type="scientific">Corynebacterium choanae</name>
    <dbReference type="NCBI Taxonomy" id="1862358"/>
    <lineage>
        <taxon>Bacteria</taxon>
        <taxon>Bacillati</taxon>
        <taxon>Actinomycetota</taxon>
        <taxon>Actinomycetes</taxon>
        <taxon>Mycobacteriales</taxon>
        <taxon>Corynebacteriaceae</taxon>
        <taxon>Corynebacterium</taxon>
    </lineage>
</organism>
<comment type="pathway">
    <text evidence="2">Cofactor biosynthesis; tetrahydrofolate biosynthesis; 2-amino-4-hydroxy-6-hydroxymethyl-7,8-dihydropteridine diphosphate from 7,8-dihydroneopterin triphosphate: step 4/4.</text>
</comment>
<evidence type="ECO:0000259" key="9">
    <source>
        <dbReference type="PROSITE" id="PS00794"/>
    </source>
</evidence>
<keyword evidence="8" id="KW-0289">Folate biosynthesis</keyword>
<gene>
    <name evidence="10" type="primary">sulD</name>
    <name evidence="10" type="ORF">CCHOA_01620</name>
</gene>
<dbReference type="GO" id="GO:0016301">
    <property type="term" value="F:kinase activity"/>
    <property type="evidence" value="ECO:0007669"/>
    <property type="project" value="UniProtKB-KW"/>
</dbReference>
<proteinExistence type="predicted"/>
<evidence type="ECO:0000256" key="6">
    <source>
        <dbReference type="ARBA" id="ARBA00022777"/>
    </source>
</evidence>
<keyword evidence="5" id="KW-0547">Nucleotide-binding</keyword>
<keyword evidence="11" id="KW-1185">Reference proteome</keyword>
<dbReference type="Gene3D" id="3.30.70.560">
    <property type="entry name" value="7,8-Dihydro-6-hydroxymethylpterin-pyrophosphokinase HPPK"/>
    <property type="match status" value="1"/>
</dbReference>
<dbReference type="CDD" id="cd00483">
    <property type="entry name" value="HPPK"/>
    <property type="match status" value="1"/>
</dbReference>
<dbReference type="Proteomes" id="UP000269019">
    <property type="component" value="Chromosome"/>
</dbReference>
<dbReference type="NCBIfam" id="TIGR01498">
    <property type="entry name" value="folK"/>
    <property type="match status" value="1"/>
</dbReference>
<dbReference type="GO" id="GO:0046654">
    <property type="term" value="P:tetrahydrofolate biosynthetic process"/>
    <property type="evidence" value="ECO:0007669"/>
    <property type="project" value="UniProtKB-UniPathway"/>
</dbReference>
<evidence type="ECO:0000256" key="1">
    <source>
        <dbReference type="ARBA" id="ARBA00000198"/>
    </source>
</evidence>
<dbReference type="InterPro" id="IPR000550">
    <property type="entry name" value="Hppk"/>
</dbReference>
<evidence type="ECO:0000313" key="11">
    <source>
        <dbReference type="Proteomes" id="UP000269019"/>
    </source>
</evidence>
<keyword evidence="6" id="KW-0418">Kinase</keyword>